<dbReference type="Gene3D" id="3.40.50.1580">
    <property type="entry name" value="Nucleoside phosphorylase domain"/>
    <property type="match status" value="1"/>
</dbReference>
<feature type="compositionally biased region" description="Basic and acidic residues" evidence="2">
    <location>
        <begin position="186"/>
        <end position="195"/>
    </location>
</feature>
<keyword evidence="1" id="KW-0175">Coiled coil</keyword>
<keyword evidence="5" id="KW-1185">Reference proteome</keyword>
<organism evidence="3 5">
    <name type="scientific">Aspergillus hiratsukae</name>
    <dbReference type="NCBI Taxonomy" id="1194566"/>
    <lineage>
        <taxon>Eukaryota</taxon>
        <taxon>Fungi</taxon>
        <taxon>Dikarya</taxon>
        <taxon>Ascomycota</taxon>
        <taxon>Pezizomycotina</taxon>
        <taxon>Eurotiomycetes</taxon>
        <taxon>Eurotiomycetidae</taxon>
        <taxon>Eurotiales</taxon>
        <taxon>Aspergillaceae</taxon>
        <taxon>Aspergillus</taxon>
        <taxon>Aspergillus subgen. Fumigati</taxon>
    </lineage>
</organism>
<dbReference type="Proteomes" id="UP000662466">
    <property type="component" value="Unassembled WGS sequence"/>
</dbReference>
<feature type="region of interest" description="Disordered" evidence="2">
    <location>
        <begin position="457"/>
        <end position="521"/>
    </location>
</feature>
<dbReference type="GO" id="GO:0003824">
    <property type="term" value="F:catalytic activity"/>
    <property type="evidence" value="ECO:0007669"/>
    <property type="project" value="InterPro"/>
</dbReference>
<evidence type="ECO:0000313" key="3">
    <source>
        <dbReference type="EMBL" id="KAF7136839.1"/>
    </source>
</evidence>
<evidence type="ECO:0000256" key="1">
    <source>
        <dbReference type="SAM" id="Coils"/>
    </source>
</evidence>
<evidence type="ECO:0000256" key="2">
    <source>
        <dbReference type="SAM" id="MobiDB-lite"/>
    </source>
</evidence>
<feature type="region of interest" description="Disordered" evidence="2">
    <location>
        <begin position="185"/>
        <end position="207"/>
    </location>
</feature>
<comment type="caution">
    <text evidence="3">The sequence shown here is derived from an EMBL/GenBank/DDBJ whole genome shotgun (WGS) entry which is preliminary data.</text>
</comment>
<dbReference type="SUPFAM" id="SSF53167">
    <property type="entry name" value="Purine and uridine phosphorylases"/>
    <property type="match status" value="1"/>
</dbReference>
<feature type="region of interest" description="Disordered" evidence="2">
    <location>
        <begin position="1"/>
        <end position="20"/>
    </location>
</feature>
<feature type="coiled-coil region" evidence="1">
    <location>
        <begin position="330"/>
        <end position="409"/>
    </location>
</feature>
<sequence length="656" mass="71701">MSHASISSRSNASTTPKSSTDITDYHVGWICSSTKEYLAALSVMDESHDDRQRPCYKLGRIEEHNIVINKAWAGPRSDFRAVEVAADMKYSFPWIRFILTVGIANSNPNSKEKVKPGDIVIGTNILSCPDDSAATALANRKRSPTRTLVHAGITGVMLRIEERQVEWDLIDEIIENMKKGPIGLSRRPEYPDLSRGHRPNKTPAQSPTVRLGLVDSFQGTMQTTQVGSDIGGQDSILCFDMGTADMLAAGIDCLAICGISDFAQAEDRNAQHDYTDLAAAAAAVCARELLTCIYPETVVEIMVTVSQEQMEDIMNGVMRRLQKITGAAPVKETTAAIEELERNVNLLGEEVHFIQTSQHDKLQSTLQDLSERISRQEQQASDYATKKELQELRDKIESNRLKLDVLFQQTESALKAGRDTLNDAAEIVGNDKLKIAAMWTNFASQTTGRVAEFMPSSLLRPGKGKEPHSSRQYDPQPGPSTSTRTDSITGNKINLLGKSKDLLTRPFRGTSSRGPVPVPRQEQDNATTFAADDAPEAGNGILYQSQRSERSRPGPTPIQTGRTGYGSSERGLSLMSSRSPSQSNSIFSPTYAASLRSTSTPPMEPALRSSSSQVFNNQRNALPARGSTDSEVDRSSIAGVRSTRAKLEGKVPFPPP</sequence>
<protein>
    <submittedName>
        <fullName evidence="3">Uncharacterized protein</fullName>
    </submittedName>
</protein>
<dbReference type="InterPro" id="IPR053137">
    <property type="entry name" value="NLR-like"/>
</dbReference>
<feature type="compositionally biased region" description="Polar residues" evidence="2">
    <location>
        <begin position="557"/>
        <end position="566"/>
    </location>
</feature>
<proteinExistence type="predicted"/>
<gene>
    <name evidence="3" type="ORF">CNMCM5793_006409</name>
    <name evidence="4" type="ORF">CNMCM6106_007257</name>
</gene>
<evidence type="ECO:0000313" key="5">
    <source>
        <dbReference type="Proteomes" id="UP000630445"/>
    </source>
</evidence>
<dbReference type="OrthoDB" id="1577640at2759"/>
<evidence type="ECO:0000313" key="4">
    <source>
        <dbReference type="EMBL" id="KAF7173114.1"/>
    </source>
</evidence>
<accession>A0A8H6PHC2</accession>
<dbReference type="Proteomes" id="UP000630445">
    <property type="component" value="Unassembled WGS sequence"/>
</dbReference>
<feature type="compositionally biased region" description="Polar residues" evidence="2">
    <location>
        <begin position="608"/>
        <end position="620"/>
    </location>
</feature>
<feature type="region of interest" description="Disordered" evidence="2">
    <location>
        <begin position="543"/>
        <end position="656"/>
    </location>
</feature>
<feature type="compositionally biased region" description="Polar residues" evidence="2">
    <location>
        <begin position="479"/>
        <end position="492"/>
    </location>
</feature>
<dbReference type="EMBL" id="JACBAF010001798">
    <property type="protein sequence ID" value="KAF7173114.1"/>
    <property type="molecule type" value="Genomic_DNA"/>
</dbReference>
<dbReference type="InterPro" id="IPR035994">
    <property type="entry name" value="Nucleoside_phosphorylase_sf"/>
</dbReference>
<name>A0A8H6PHC2_9EURO</name>
<dbReference type="PANTHER" id="PTHR46082">
    <property type="entry name" value="ATP/GTP-BINDING PROTEIN-RELATED"/>
    <property type="match status" value="1"/>
</dbReference>
<dbReference type="EMBL" id="JACBAD010001710">
    <property type="protein sequence ID" value="KAF7136839.1"/>
    <property type="molecule type" value="Genomic_DNA"/>
</dbReference>
<dbReference type="GO" id="GO:0009116">
    <property type="term" value="P:nucleoside metabolic process"/>
    <property type="evidence" value="ECO:0007669"/>
    <property type="project" value="InterPro"/>
</dbReference>
<reference evidence="3" key="1">
    <citation type="submission" date="2020-06" db="EMBL/GenBank/DDBJ databases">
        <title>Draft genome sequences of strains closely related to Aspergillus parafelis and Aspergillus hiratsukae.</title>
        <authorList>
            <person name="Dos Santos R.A.C."/>
            <person name="Rivero-Menendez O."/>
            <person name="Steenwyk J.L."/>
            <person name="Mead M.E."/>
            <person name="Goldman G.H."/>
            <person name="Alastruey-Izquierdo A."/>
            <person name="Rokas A."/>
        </authorList>
    </citation>
    <scope>NUCLEOTIDE SEQUENCE</scope>
    <source>
        <strain evidence="3">CNM-CM5793</strain>
        <strain evidence="4">CNM-CM6106</strain>
    </source>
</reference>
<feature type="compositionally biased region" description="Low complexity" evidence="2">
    <location>
        <begin position="573"/>
        <end position="588"/>
    </location>
</feature>
<dbReference type="PANTHER" id="PTHR46082:SF6">
    <property type="entry name" value="AAA+ ATPASE DOMAIN-CONTAINING PROTEIN-RELATED"/>
    <property type="match status" value="1"/>
</dbReference>
<feature type="compositionally biased region" description="Low complexity" evidence="2">
    <location>
        <begin position="1"/>
        <end position="13"/>
    </location>
</feature>
<dbReference type="AlphaFoldDB" id="A0A8H6PHC2"/>